<dbReference type="Pfam" id="PF01391">
    <property type="entry name" value="Collagen"/>
    <property type="match status" value="2"/>
</dbReference>
<organism evidence="2 3">
    <name type="scientific">Paenibacillus apiarius</name>
    <dbReference type="NCBI Taxonomy" id="46240"/>
    <lineage>
        <taxon>Bacteria</taxon>
        <taxon>Bacillati</taxon>
        <taxon>Bacillota</taxon>
        <taxon>Bacilli</taxon>
        <taxon>Bacillales</taxon>
        <taxon>Paenibacillaceae</taxon>
        <taxon>Paenibacillus</taxon>
    </lineage>
</organism>
<dbReference type="Gene3D" id="1.20.5.320">
    <property type="entry name" value="6-Phosphogluconate Dehydrogenase, domain 3"/>
    <property type="match status" value="1"/>
</dbReference>
<sequence length="338" mass="34032">MSRTALRRRHCRKKTIIVCRWIKKRNKCLRKKTGKGRCSHKKNKLIRRTKPRVCHSDSRLQGAQGTAGLPGLQGPAGPQGAADPPGLQGPAGPQGTAGSAGLQGSSGPQGTAGPPGLQGAAGPQGTAGPAGLQGAAGPQGAAGLPGLQGPAGPQGISGAQGIAGPAGPQGPPGEPGPQGQQGPPGSSSDCCVPPMQYILSQLEGVQVTLGTTSNPPGNFSNSIIVSVSDSLVTVRRDTRLFVIPISEVVAVAAPQVEDVALLEPPSPSSDCIEAPLREFLDANIGTAVDITTVGFGLFANIQNAVVSRTGEGIVILDVTQAIDFAAVSLCKITSLLSC</sequence>
<feature type="region of interest" description="Disordered" evidence="1">
    <location>
        <begin position="31"/>
        <end position="192"/>
    </location>
</feature>
<dbReference type="Proteomes" id="UP001207626">
    <property type="component" value="Unassembled WGS sequence"/>
</dbReference>
<name>A0ABT4DSW4_9BACL</name>
<keyword evidence="3" id="KW-1185">Reference proteome</keyword>
<evidence type="ECO:0000256" key="1">
    <source>
        <dbReference type="SAM" id="MobiDB-lite"/>
    </source>
</evidence>
<reference evidence="2 3" key="1">
    <citation type="submission" date="2022-05" db="EMBL/GenBank/DDBJ databases">
        <title>Genome Sequencing of Bee-Associated Microbes.</title>
        <authorList>
            <person name="Dunlap C."/>
        </authorList>
    </citation>
    <scope>NUCLEOTIDE SEQUENCE [LARGE SCALE GENOMIC DNA]</scope>
    <source>
        <strain evidence="2 3">NRRL NRS-1438</strain>
    </source>
</reference>
<dbReference type="InterPro" id="IPR008160">
    <property type="entry name" value="Collagen"/>
</dbReference>
<evidence type="ECO:0000313" key="3">
    <source>
        <dbReference type="Proteomes" id="UP001207626"/>
    </source>
</evidence>
<dbReference type="EMBL" id="JAMDLW010000015">
    <property type="protein sequence ID" value="MCY9520447.1"/>
    <property type="molecule type" value="Genomic_DNA"/>
</dbReference>
<feature type="compositionally biased region" description="Basic residues" evidence="1">
    <location>
        <begin position="31"/>
        <end position="53"/>
    </location>
</feature>
<accession>A0ABT4DSW4</accession>
<gene>
    <name evidence="2" type="ORF">M5X09_12250</name>
</gene>
<dbReference type="PANTHER" id="PTHR24637:SF421">
    <property type="entry name" value="CUTICLE COLLAGEN DPY-2"/>
    <property type="match status" value="1"/>
</dbReference>
<dbReference type="RefSeq" id="WP_087431951.1">
    <property type="nucleotide sequence ID" value="NZ_JAMDLV010000035.1"/>
</dbReference>
<feature type="compositionally biased region" description="Low complexity" evidence="1">
    <location>
        <begin position="177"/>
        <end position="188"/>
    </location>
</feature>
<protein>
    <submittedName>
        <fullName evidence="2">Collagen-like protein</fullName>
    </submittedName>
</protein>
<comment type="caution">
    <text evidence="2">The sequence shown here is derived from an EMBL/GenBank/DDBJ whole genome shotgun (WGS) entry which is preliminary data.</text>
</comment>
<feature type="compositionally biased region" description="Low complexity" evidence="1">
    <location>
        <begin position="108"/>
        <end position="166"/>
    </location>
</feature>
<feature type="compositionally biased region" description="Low complexity" evidence="1">
    <location>
        <begin position="60"/>
        <end position="97"/>
    </location>
</feature>
<evidence type="ECO:0000313" key="2">
    <source>
        <dbReference type="EMBL" id="MCY9520447.1"/>
    </source>
</evidence>
<proteinExistence type="predicted"/>
<dbReference type="PANTHER" id="PTHR24637">
    <property type="entry name" value="COLLAGEN"/>
    <property type="match status" value="1"/>
</dbReference>